<evidence type="ECO:0000313" key="3">
    <source>
        <dbReference type="Proteomes" id="UP001597511"/>
    </source>
</evidence>
<protein>
    <recommendedName>
        <fullName evidence="4">Lipocalin-like domain-containing protein</fullName>
    </recommendedName>
</protein>
<evidence type="ECO:0008006" key="4">
    <source>
        <dbReference type="Google" id="ProtNLM"/>
    </source>
</evidence>
<gene>
    <name evidence="2" type="ORF">ACFS6H_14455</name>
</gene>
<keyword evidence="3" id="KW-1185">Reference proteome</keyword>
<keyword evidence="1" id="KW-0732">Signal</keyword>
<accession>A0ABW6A839</accession>
<dbReference type="RefSeq" id="WP_386100219.1">
    <property type="nucleotide sequence ID" value="NZ_JBHUOZ010000003.1"/>
</dbReference>
<name>A0ABW6A839_9BACT</name>
<organism evidence="2 3">
    <name type="scientific">Terrimonas rubra</name>
    <dbReference type="NCBI Taxonomy" id="1035890"/>
    <lineage>
        <taxon>Bacteria</taxon>
        <taxon>Pseudomonadati</taxon>
        <taxon>Bacteroidota</taxon>
        <taxon>Chitinophagia</taxon>
        <taxon>Chitinophagales</taxon>
        <taxon>Chitinophagaceae</taxon>
        <taxon>Terrimonas</taxon>
    </lineage>
</organism>
<feature type="chain" id="PRO_5046087741" description="Lipocalin-like domain-containing protein" evidence="1">
    <location>
        <begin position="20"/>
        <end position="278"/>
    </location>
</feature>
<proteinExistence type="predicted"/>
<evidence type="ECO:0000313" key="2">
    <source>
        <dbReference type="EMBL" id="MFD2920922.1"/>
    </source>
</evidence>
<evidence type="ECO:0000256" key="1">
    <source>
        <dbReference type="SAM" id="SignalP"/>
    </source>
</evidence>
<dbReference type="Proteomes" id="UP001597511">
    <property type="component" value="Unassembled WGS sequence"/>
</dbReference>
<sequence length="278" mass="31136">MKRTAFFLLLLCTAPMVFGQNINGIWKGKLVMEPGGCFPVYNIELQITLTGSRISGNSYHFSDTTNFVKEIFEGSFDSTSKVLLLNELSVATFRIPADCTPCIKKFTLTYHTDGKEEQLRGSWTGKTLDKNTDCPPGSIVLTRFQKSSFEPPPPKIDNKLIELVKEIYVDTGIVKIAFYDNGHIDGDTISVYVNKIPVISRQMLSLKAVTTEVYVTRQNQVHEVVMVGENLGSIPPNTALMVITAGEERHKLNLSSDEKKNAMVRIIYKDPHKVDIKE</sequence>
<feature type="signal peptide" evidence="1">
    <location>
        <begin position="1"/>
        <end position="19"/>
    </location>
</feature>
<reference evidence="3" key="1">
    <citation type="journal article" date="2019" name="Int. J. Syst. Evol. Microbiol.">
        <title>The Global Catalogue of Microorganisms (GCM) 10K type strain sequencing project: providing services to taxonomists for standard genome sequencing and annotation.</title>
        <authorList>
            <consortium name="The Broad Institute Genomics Platform"/>
            <consortium name="The Broad Institute Genome Sequencing Center for Infectious Disease"/>
            <person name="Wu L."/>
            <person name="Ma J."/>
        </authorList>
    </citation>
    <scope>NUCLEOTIDE SEQUENCE [LARGE SCALE GENOMIC DNA]</scope>
    <source>
        <strain evidence="3">KCTC 23299</strain>
    </source>
</reference>
<dbReference type="EMBL" id="JBHUOZ010000003">
    <property type="protein sequence ID" value="MFD2920922.1"/>
    <property type="molecule type" value="Genomic_DNA"/>
</dbReference>
<comment type="caution">
    <text evidence="2">The sequence shown here is derived from an EMBL/GenBank/DDBJ whole genome shotgun (WGS) entry which is preliminary data.</text>
</comment>